<feature type="region of interest" description="Disordered" evidence="1">
    <location>
        <begin position="215"/>
        <end position="257"/>
    </location>
</feature>
<dbReference type="Gene3D" id="1.10.8.10">
    <property type="entry name" value="DNA helicase RuvA subunit, C-terminal domain"/>
    <property type="match status" value="1"/>
</dbReference>
<evidence type="ECO:0008006" key="4">
    <source>
        <dbReference type="Google" id="ProtNLM"/>
    </source>
</evidence>
<evidence type="ECO:0000256" key="1">
    <source>
        <dbReference type="SAM" id="MobiDB-lite"/>
    </source>
</evidence>
<reference evidence="2 3" key="1">
    <citation type="journal article" date="2015" name="Genome Biol. Evol.">
        <title>Comparative Genomics of a Bacterivorous Green Alga Reveals Evolutionary Causalities and Consequences of Phago-Mixotrophic Mode of Nutrition.</title>
        <authorList>
            <person name="Burns J.A."/>
            <person name="Paasch A."/>
            <person name="Narechania A."/>
            <person name="Kim E."/>
        </authorList>
    </citation>
    <scope>NUCLEOTIDE SEQUENCE [LARGE SCALE GENOMIC DNA]</scope>
    <source>
        <strain evidence="2 3">PLY_AMNH</strain>
    </source>
</reference>
<protein>
    <recommendedName>
        <fullName evidence="4">UBA domain-containing protein</fullName>
    </recommendedName>
</protein>
<sequence length="257" mass="28619">MLDPDTAASSGWSVVHSFEEPSFWMLTSDLLKGLRRQVPAADHIDIDEQLEELDIKTQLRTVEALIESISEVSSPAVKVALESVEEATKMLRTDLSSLSSELNKQSRRWFQRWRPANTTAIVQKLTCHRKILNGRVDLLVKCIGVTSAIGSLSKKNSEEWKGENGEIEAAQLELLRNMGFPDDKLNAKVLDRNEGDLRATATELSQLIKHAALKPETEAKIAPAAQRKQSGEGEKKAGPTSTRKPTPEELSQYWLFS</sequence>
<accession>A0AAE0BBH2</accession>
<dbReference type="SUPFAM" id="SSF46934">
    <property type="entry name" value="UBA-like"/>
    <property type="match status" value="1"/>
</dbReference>
<evidence type="ECO:0000313" key="2">
    <source>
        <dbReference type="EMBL" id="KAK3232920.1"/>
    </source>
</evidence>
<dbReference type="EMBL" id="LGRX02035851">
    <property type="protein sequence ID" value="KAK3232920.1"/>
    <property type="molecule type" value="Genomic_DNA"/>
</dbReference>
<keyword evidence="3" id="KW-1185">Reference proteome</keyword>
<organism evidence="2 3">
    <name type="scientific">Cymbomonas tetramitiformis</name>
    <dbReference type="NCBI Taxonomy" id="36881"/>
    <lineage>
        <taxon>Eukaryota</taxon>
        <taxon>Viridiplantae</taxon>
        <taxon>Chlorophyta</taxon>
        <taxon>Pyramimonadophyceae</taxon>
        <taxon>Pyramimonadales</taxon>
        <taxon>Pyramimonadaceae</taxon>
        <taxon>Cymbomonas</taxon>
    </lineage>
</organism>
<dbReference type="AlphaFoldDB" id="A0AAE0BBH2"/>
<dbReference type="Proteomes" id="UP001190700">
    <property type="component" value="Unassembled WGS sequence"/>
</dbReference>
<dbReference type="InterPro" id="IPR009060">
    <property type="entry name" value="UBA-like_sf"/>
</dbReference>
<proteinExistence type="predicted"/>
<comment type="caution">
    <text evidence="2">The sequence shown here is derived from an EMBL/GenBank/DDBJ whole genome shotgun (WGS) entry which is preliminary data.</text>
</comment>
<gene>
    <name evidence="2" type="ORF">CYMTET_56755</name>
</gene>
<evidence type="ECO:0000313" key="3">
    <source>
        <dbReference type="Proteomes" id="UP001190700"/>
    </source>
</evidence>
<name>A0AAE0BBH2_9CHLO</name>